<comment type="caution">
    <text evidence="6">The sequence shown here is derived from an EMBL/GenBank/DDBJ whole genome shotgun (WGS) entry which is preliminary data.</text>
</comment>
<dbReference type="Gene3D" id="3.40.190.290">
    <property type="match status" value="1"/>
</dbReference>
<dbReference type="RefSeq" id="WP_144727859.1">
    <property type="nucleotide sequence ID" value="NZ_CAWOWR010000147.1"/>
</dbReference>
<evidence type="ECO:0000256" key="2">
    <source>
        <dbReference type="ARBA" id="ARBA00023015"/>
    </source>
</evidence>
<dbReference type="InterPro" id="IPR005119">
    <property type="entry name" value="LysR_subst-bd"/>
</dbReference>
<proteinExistence type="inferred from homology"/>
<reference evidence="6 7" key="1">
    <citation type="submission" date="2019-07" db="EMBL/GenBank/DDBJ databases">
        <title>Diversity of Bacteria from Kongsfjorden, Arctic.</title>
        <authorList>
            <person name="Yu Y."/>
        </authorList>
    </citation>
    <scope>NUCLEOTIDE SEQUENCE [LARGE SCALE GENOMIC DNA]</scope>
    <source>
        <strain evidence="6 7">SM1923</strain>
    </source>
</reference>
<keyword evidence="7" id="KW-1185">Reference proteome</keyword>
<dbReference type="InterPro" id="IPR036390">
    <property type="entry name" value="WH_DNA-bd_sf"/>
</dbReference>
<comment type="similarity">
    <text evidence="1">Belongs to the LysR transcriptional regulatory family.</text>
</comment>
<dbReference type="SUPFAM" id="SSF46785">
    <property type="entry name" value="Winged helix' DNA-binding domain"/>
    <property type="match status" value="1"/>
</dbReference>
<dbReference type="Proteomes" id="UP000319941">
    <property type="component" value="Unassembled WGS sequence"/>
</dbReference>
<dbReference type="Gene3D" id="1.10.10.10">
    <property type="entry name" value="Winged helix-like DNA-binding domain superfamily/Winged helix DNA-binding domain"/>
    <property type="match status" value="1"/>
</dbReference>
<evidence type="ECO:0000256" key="4">
    <source>
        <dbReference type="ARBA" id="ARBA00023163"/>
    </source>
</evidence>
<sequence length="305" mass="34462">MITFKQLDAIYWVSELGGFEAAANKLHTTQSAISKRIQELEDAFGVPLFDRSRRTARLTDKGLEVLALGKDLLERRDHLVERISDEAVIQSQFRIGVTELTGITWLPQLIARIRERFPRLKIEPSIELSSELYSKLDNDQLDMIIVPDVFSDARFISQPLKSVENVWMAAHGTVPEGRILALQEITEFTVLAQGSHSGTGLICERWLLQHGVRMRNTLVSNYLLAQVGLTLSGAGISYLPRHCMQFLVDRKMLQILPTTPSLPLVQYSAFYRADRQAGLTATIAELAENTCNFNKLYFDRLPTTE</sequence>
<dbReference type="Pfam" id="PF00126">
    <property type="entry name" value="HTH_1"/>
    <property type="match status" value="1"/>
</dbReference>
<keyword evidence="3" id="KW-0238">DNA-binding</keyword>
<dbReference type="OrthoDB" id="9786526at2"/>
<dbReference type="CDD" id="cd05466">
    <property type="entry name" value="PBP2_LTTR_substrate"/>
    <property type="match status" value="1"/>
</dbReference>
<protein>
    <submittedName>
        <fullName evidence="6">LysR family transcriptional regulator</fullName>
    </submittedName>
</protein>
<dbReference type="GO" id="GO:0000976">
    <property type="term" value="F:transcription cis-regulatory region binding"/>
    <property type="evidence" value="ECO:0007669"/>
    <property type="project" value="TreeGrafter"/>
</dbReference>
<keyword evidence="4" id="KW-0804">Transcription</keyword>
<dbReference type="InterPro" id="IPR036388">
    <property type="entry name" value="WH-like_DNA-bd_sf"/>
</dbReference>
<evidence type="ECO:0000259" key="5">
    <source>
        <dbReference type="PROSITE" id="PS50931"/>
    </source>
</evidence>
<gene>
    <name evidence="6" type="ORF">FQP86_13670</name>
</gene>
<feature type="domain" description="HTH lysR-type" evidence="5">
    <location>
        <begin position="2"/>
        <end position="59"/>
    </location>
</feature>
<dbReference type="InterPro" id="IPR000847">
    <property type="entry name" value="LysR_HTH_N"/>
</dbReference>
<dbReference type="EMBL" id="VNFH01000009">
    <property type="protein sequence ID" value="TVU68812.1"/>
    <property type="molecule type" value="Genomic_DNA"/>
</dbReference>
<dbReference type="PANTHER" id="PTHR30126:SF77">
    <property type="entry name" value="TRANSCRIPTIONAL REGULATORY PROTEIN"/>
    <property type="match status" value="1"/>
</dbReference>
<name>A0A558HI49_9GAMM</name>
<dbReference type="GO" id="GO:0003700">
    <property type="term" value="F:DNA-binding transcription factor activity"/>
    <property type="evidence" value="ECO:0007669"/>
    <property type="project" value="InterPro"/>
</dbReference>
<accession>A0A558HI49</accession>
<evidence type="ECO:0000256" key="3">
    <source>
        <dbReference type="ARBA" id="ARBA00023125"/>
    </source>
</evidence>
<evidence type="ECO:0000313" key="7">
    <source>
        <dbReference type="Proteomes" id="UP000319941"/>
    </source>
</evidence>
<dbReference type="SUPFAM" id="SSF53850">
    <property type="entry name" value="Periplasmic binding protein-like II"/>
    <property type="match status" value="1"/>
</dbReference>
<evidence type="ECO:0000313" key="6">
    <source>
        <dbReference type="EMBL" id="TVU68812.1"/>
    </source>
</evidence>
<dbReference type="PANTHER" id="PTHR30126">
    <property type="entry name" value="HTH-TYPE TRANSCRIPTIONAL REGULATOR"/>
    <property type="match status" value="1"/>
</dbReference>
<organism evidence="6 7">
    <name type="scientific">Cobetia crustatorum</name>
    <dbReference type="NCBI Taxonomy" id="553385"/>
    <lineage>
        <taxon>Bacteria</taxon>
        <taxon>Pseudomonadati</taxon>
        <taxon>Pseudomonadota</taxon>
        <taxon>Gammaproteobacteria</taxon>
        <taxon>Oceanospirillales</taxon>
        <taxon>Halomonadaceae</taxon>
        <taxon>Cobetia</taxon>
    </lineage>
</organism>
<dbReference type="Pfam" id="PF03466">
    <property type="entry name" value="LysR_substrate"/>
    <property type="match status" value="1"/>
</dbReference>
<keyword evidence="2" id="KW-0805">Transcription regulation</keyword>
<evidence type="ECO:0000256" key="1">
    <source>
        <dbReference type="ARBA" id="ARBA00009437"/>
    </source>
</evidence>
<dbReference type="AlphaFoldDB" id="A0A558HI49"/>
<dbReference type="PROSITE" id="PS50931">
    <property type="entry name" value="HTH_LYSR"/>
    <property type="match status" value="1"/>
</dbReference>
<dbReference type="PRINTS" id="PR00039">
    <property type="entry name" value="HTHLYSR"/>
</dbReference>